<evidence type="ECO:0000256" key="2">
    <source>
        <dbReference type="ARBA" id="ARBA00023163"/>
    </source>
</evidence>
<gene>
    <name evidence="5" type="ORF">IWW36_002378</name>
</gene>
<comment type="caution">
    <text evidence="5">The sequence shown here is derived from an EMBL/GenBank/DDBJ whole genome shotgun (WGS) entry which is preliminary data.</text>
</comment>
<dbReference type="InterPro" id="IPR052416">
    <property type="entry name" value="GTF3C_component"/>
</dbReference>
<keyword evidence="6" id="KW-1185">Reference proteome</keyword>
<feature type="compositionally biased region" description="Basic residues" evidence="4">
    <location>
        <begin position="67"/>
        <end position="76"/>
    </location>
</feature>
<keyword evidence="3" id="KW-0539">Nucleus</keyword>
<feature type="compositionally biased region" description="Polar residues" evidence="4">
    <location>
        <begin position="201"/>
        <end position="210"/>
    </location>
</feature>
<feature type="compositionally biased region" description="Polar residues" evidence="4">
    <location>
        <begin position="265"/>
        <end position="282"/>
    </location>
</feature>
<dbReference type="Proteomes" id="UP001139887">
    <property type="component" value="Unassembled WGS sequence"/>
</dbReference>
<feature type="compositionally biased region" description="Polar residues" evidence="4">
    <location>
        <begin position="51"/>
        <end position="65"/>
    </location>
</feature>
<evidence type="ECO:0000256" key="1">
    <source>
        <dbReference type="ARBA" id="ARBA00004123"/>
    </source>
</evidence>
<dbReference type="PANTHER" id="PTHR15052:SF2">
    <property type="entry name" value="GENERAL TRANSCRIPTION FACTOR 3C POLYPEPTIDE 2"/>
    <property type="match status" value="1"/>
</dbReference>
<dbReference type="InterPro" id="IPR036322">
    <property type="entry name" value="WD40_repeat_dom_sf"/>
</dbReference>
<dbReference type="SUPFAM" id="SSF50978">
    <property type="entry name" value="WD40 repeat-like"/>
    <property type="match status" value="1"/>
</dbReference>
<keyword evidence="2" id="KW-0804">Transcription</keyword>
<dbReference type="EMBL" id="JANBUW010000058">
    <property type="protein sequence ID" value="KAJ2849793.1"/>
    <property type="molecule type" value="Genomic_DNA"/>
</dbReference>
<dbReference type="GO" id="GO:0003677">
    <property type="term" value="F:DNA binding"/>
    <property type="evidence" value="ECO:0007669"/>
    <property type="project" value="InterPro"/>
</dbReference>
<evidence type="ECO:0000256" key="4">
    <source>
        <dbReference type="SAM" id="MobiDB-lite"/>
    </source>
</evidence>
<organism evidence="5 6">
    <name type="scientific">Coemansia brasiliensis</name>
    <dbReference type="NCBI Taxonomy" id="2650707"/>
    <lineage>
        <taxon>Eukaryota</taxon>
        <taxon>Fungi</taxon>
        <taxon>Fungi incertae sedis</taxon>
        <taxon>Zoopagomycota</taxon>
        <taxon>Kickxellomycotina</taxon>
        <taxon>Kickxellomycetes</taxon>
        <taxon>Kickxellales</taxon>
        <taxon>Kickxellaceae</taxon>
        <taxon>Coemansia</taxon>
    </lineage>
</organism>
<dbReference type="AlphaFoldDB" id="A0A9W8I773"/>
<dbReference type="GO" id="GO:0000127">
    <property type="term" value="C:transcription factor TFIIIC complex"/>
    <property type="evidence" value="ECO:0007669"/>
    <property type="project" value="TreeGrafter"/>
</dbReference>
<evidence type="ECO:0000313" key="5">
    <source>
        <dbReference type="EMBL" id="KAJ2849793.1"/>
    </source>
</evidence>
<sequence length="986" mass="107248">MANSDSNLDREGNKVSLASLFPQSTEAEAVEGPDTSAERVVKRGRPKGSSKKNQPTGTDAASTSKPPAKRGRPKSSLKKEQTTEDNIALGANDTGLPAHTATTDGTIAEQHQIDTNNTEATTPKKRGRPRKAIPGADSALAETPATPKRRGRPRKTSSPAKHALSPPLAQLGGTQLSAVVPDHNLATPKKRGRPSKAVAATVQSPSTNSADADEQAQSKEPARAVALQDALHATDTTEHPQKKAKSQTKRPAMPKKSAQPKRSGKIQTLLFSQTAQKPQRATSSKQKSAKAKSNDDDDDDDEFIAASSEEDDEFIPDADISPTAAATETKPKLSKYKRKLEMSPAIGKKDSYWSGPSEDQRLINPAYIDFGLDEAVWSDLQSIRIKSPLMAAETAADVVLKHLPQLADSSSDIITLTMYSGKEPSDTDPELQLKPLNAHELSEDRAGFIANVGEHIPAIDWRPVLPSTNSEFIDYIATSSLGPKTAGSASLGVALSKRVKEPGPGSILIWRLITAKDQRSQCQMDMALLHRFGHCLAIKWCPLSIPTSALEPSEWPVIGILAAIFGDGHLRVLAVPEPDAVRRNHQSALAVPGADPACQPAFVHWLPENSLVDIKAPHGVFTSLDWVCSDVVVAGTSRGNLMAWDIKGAIQTQFNNSQIIAKGSWPYSISGLTSQQSTLHAKLQQPIPIINHLLHNGDVHSISVFCSGSALDAKFDTYRSARGFLCVGISDLQVLTLGMDGRYRQIVLQTPVRQNAAIEFPSRRVPAGICYWIYGTCVYSELDKFLRMHHERIMSASYNPWIRSTAKAGRFVDFREEAVMPSSGSHGVPEDAHLTWNLSQDRPSLFVNKLGCPTLDMAASDMHPYVAVAKNDGELMIANLCIAKGRRVPTPHSRVIYTLQCYNNMTTQQQQQDAEDGDDEVVKYAYRARSCIEKRPSGGPKLSWQYNLYMPQVSVLKCAWSRNPNSFSWIASSNANGILRIEDVAP</sequence>
<dbReference type="PRINTS" id="PR00929">
    <property type="entry name" value="ATHOOK"/>
</dbReference>
<accession>A0A9W8I773</accession>
<name>A0A9W8I773_9FUNG</name>
<feature type="compositionally biased region" description="Acidic residues" evidence="4">
    <location>
        <begin position="295"/>
        <end position="316"/>
    </location>
</feature>
<feature type="region of interest" description="Disordered" evidence="4">
    <location>
        <begin position="1"/>
        <end position="331"/>
    </location>
</feature>
<evidence type="ECO:0000313" key="6">
    <source>
        <dbReference type="Proteomes" id="UP001139887"/>
    </source>
</evidence>
<dbReference type="PANTHER" id="PTHR15052">
    <property type="entry name" value="RNA POLYMERASE III TRANSCRIPTION INITIATION FACTOR COMPLEX SUBUNIT"/>
    <property type="match status" value="1"/>
</dbReference>
<evidence type="ECO:0000256" key="3">
    <source>
        <dbReference type="ARBA" id="ARBA00023242"/>
    </source>
</evidence>
<dbReference type="GO" id="GO:0005634">
    <property type="term" value="C:nucleus"/>
    <property type="evidence" value="ECO:0007669"/>
    <property type="project" value="UniProtKB-SubCell"/>
</dbReference>
<reference evidence="5" key="1">
    <citation type="submission" date="2022-07" db="EMBL/GenBank/DDBJ databases">
        <title>Phylogenomic reconstructions and comparative analyses of Kickxellomycotina fungi.</title>
        <authorList>
            <person name="Reynolds N.K."/>
            <person name="Stajich J.E."/>
            <person name="Barry K."/>
            <person name="Grigoriev I.V."/>
            <person name="Crous P."/>
            <person name="Smith M.E."/>
        </authorList>
    </citation>
    <scope>NUCLEOTIDE SEQUENCE</scope>
    <source>
        <strain evidence="5">NRRL 1566</strain>
    </source>
</reference>
<comment type="subcellular location">
    <subcellularLocation>
        <location evidence="1">Nucleus</location>
    </subcellularLocation>
</comment>
<protein>
    <submittedName>
        <fullName evidence="5">Uncharacterized protein</fullName>
    </submittedName>
</protein>
<dbReference type="OrthoDB" id="4703at2759"/>
<dbReference type="SMART" id="SM00384">
    <property type="entry name" value="AT_hook"/>
    <property type="match status" value="5"/>
</dbReference>
<proteinExistence type="predicted"/>
<dbReference type="GO" id="GO:0006383">
    <property type="term" value="P:transcription by RNA polymerase III"/>
    <property type="evidence" value="ECO:0007669"/>
    <property type="project" value="TreeGrafter"/>
</dbReference>
<dbReference type="InterPro" id="IPR017956">
    <property type="entry name" value="AT_hook_DNA-bd_motif"/>
</dbReference>